<dbReference type="Proteomes" id="UP000308836">
    <property type="component" value="Unassembled WGS sequence"/>
</dbReference>
<evidence type="ECO:0000313" key="1">
    <source>
        <dbReference type="EMBL" id="TGY65930.1"/>
    </source>
</evidence>
<name>A0AC61R8A3_9FIRM</name>
<evidence type="ECO:0000313" key="2">
    <source>
        <dbReference type="Proteomes" id="UP000308836"/>
    </source>
</evidence>
<gene>
    <name evidence="1" type="ORF">E5336_06315</name>
</gene>
<keyword evidence="2" id="KW-1185">Reference proteome</keyword>
<dbReference type="EMBL" id="SRYG01000011">
    <property type="protein sequence ID" value="TGY65930.1"/>
    <property type="molecule type" value="Genomic_DNA"/>
</dbReference>
<organism evidence="1 2">
    <name type="scientific">Dubosiella muris</name>
    <dbReference type="NCBI Taxonomy" id="3038133"/>
    <lineage>
        <taxon>Bacteria</taxon>
        <taxon>Bacillati</taxon>
        <taxon>Bacillota</taxon>
        <taxon>Erysipelotrichia</taxon>
        <taxon>Erysipelotrichales</taxon>
        <taxon>Erysipelotrichaceae</taxon>
        <taxon>Dubosiella</taxon>
    </lineage>
</organism>
<proteinExistence type="predicted"/>
<comment type="caution">
    <text evidence="1">The sequence shown here is derived from an EMBL/GenBank/DDBJ whole genome shotgun (WGS) entry which is preliminary data.</text>
</comment>
<accession>A0AC61R8A3</accession>
<reference evidence="1" key="1">
    <citation type="submission" date="2019-04" db="EMBL/GenBank/DDBJ databases">
        <title>Microbes associate with the intestines of laboratory mice.</title>
        <authorList>
            <person name="Navarre W."/>
            <person name="Wong E."/>
            <person name="Huang K."/>
            <person name="Tropini C."/>
            <person name="Ng K."/>
            <person name="Yu B."/>
        </authorList>
    </citation>
    <scope>NUCLEOTIDE SEQUENCE</scope>
    <source>
        <strain evidence="1">NM09_H32</strain>
    </source>
</reference>
<protein>
    <submittedName>
        <fullName evidence="1">Transcriptional repressor</fullName>
    </submittedName>
</protein>
<sequence length="129" mass="14730">MSKQKDTLLRLIAANKGHPSAEELFLECKEKNVKISIATIYRNLNLLVQEGKIAKISLPNEPDRYDSRTDTHIHGVCDRCHAIEDFEIAELDAFLAKQTGLAIHSYDLTLHYTCAKCRKKEALNIYSWL</sequence>